<accession>A0A4P7LFY1</accession>
<sequence length="124" mass="13044">MLSPRSSLSQRSLSAALVLLLSLGCAATVQAAQAGDEAPKPRGRDEAPEAPIACMKAVKAALPNPGSFKWVGAKTRKVAEDAYSVVGDVEYLAQDGAVRKAKVQCDVMRAPGNQFVVPKVRLPQ</sequence>
<feature type="signal peptide" evidence="1">
    <location>
        <begin position="1"/>
        <end position="31"/>
    </location>
</feature>
<dbReference type="PROSITE" id="PS51257">
    <property type="entry name" value="PROKAR_LIPOPROTEIN"/>
    <property type="match status" value="1"/>
</dbReference>
<dbReference type="EMBL" id="CP038634">
    <property type="protein sequence ID" value="QBY51407.1"/>
    <property type="molecule type" value="Genomic_DNA"/>
</dbReference>
<dbReference type="Pfam" id="PF11082">
    <property type="entry name" value="DUF2880"/>
    <property type="match status" value="1"/>
</dbReference>
<dbReference type="AlphaFoldDB" id="A0A4P7LFY1"/>
<dbReference type="STRING" id="1349762.GCA_001592245_04499"/>
<evidence type="ECO:0000313" key="2">
    <source>
        <dbReference type="EMBL" id="QBY51407.1"/>
    </source>
</evidence>
<dbReference type="InterPro" id="IPR021305">
    <property type="entry name" value="DUF2880"/>
</dbReference>
<dbReference type="OrthoDB" id="8966013at2"/>
<protein>
    <submittedName>
        <fullName evidence="2">DUF2880 domain-containing protein</fullName>
    </submittedName>
</protein>
<dbReference type="KEGG" id="cox:E0W60_09885"/>
<dbReference type="RefSeq" id="WP_135703809.1">
    <property type="nucleotide sequence ID" value="NZ_CP038634.1"/>
</dbReference>
<organism evidence="2 3">
    <name type="scientific">Cupriavidus oxalaticus</name>
    <dbReference type="NCBI Taxonomy" id="96344"/>
    <lineage>
        <taxon>Bacteria</taxon>
        <taxon>Pseudomonadati</taxon>
        <taxon>Pseudomonadota</taxon>
        <taxon>Betaproteobacteria</taxon>
        <taxon>Burkholderiales</taxon>
        <taxon>Burkholderiaceae</taxon>
        <taxon>Cupriavidus</taxon>
    </lineage>
</organism>
<proteinExistence type="predicted"/>
<gene>
    <name evidence="2" type="ORF">E0W60_09885</name>
</gene>
<name>A0A4P7LFY1_9BURK</name>
<keyword evidence="1" id="KW-0732">Signal</keyword>
<evidence type="ECO:0000313" key="3">
    <source>
        <dbReference type="Proteomes" id="UP000295294"/>
    </source>
</evidence>
<feature type="chain" id="PRO_5020624161" evidence="1">
    <location>
        <begin position="32"/>
        <end position="124"/>
    </location>
</feature>
<dbReference type="Proteomes" id="UP000295294">
    <property type="component" value="Chromosome 1"/>
</dbReference>
<reference evidence="2 3" key="1">
    <citation type="submission" date="2019-03" db="EMBL/GenBank/DDBJ databases">
        <title>Efficiently degradation of phenoxyalkanoic acid herbicides by Cupriavidus oxalaticus strain X32.</title>
        <authorList>
            <person name="Sheng X."/>
        </authorList>
    </citation>
    <scope>NUCLEOTIDE SEQUENCE [LARGE SCALE GENOMIC DNA]</scope>
    <source>
        <strain evidence="2 3">X32</strain>
    </source>
</reference>
<evidence type="ECO:0000256" key="1">
    <source>
        <dbReference type="SAM" id="SignalP"/>
    </source>
</evidence>